<protein>
    <submittedName>
        <fullName evidence="1">Uncharacterized protein</fullName>
    </submittedName>
</protein>
<dbReference type="Proteomes" id="UP000198809">
    <property type="component" value="Unassembled WGS sequence"/>
</dbReference>
<proteinExistence type="predicted"/>
<organism evidence="1 2">
    <name type="scientific">Paenibacillus sophorae</name>
    <dbReference type="NCBI Taxonomy" id="1333845"/>
    <lineage>
        <taxon>Bacteria</taxon>
        <taxon>Bacillati</taxon>
        <taxon>Bacillota</taxon>
        <taxon>Bacilli</taxon>
        <taxon>Bacillales</taxon>
        <taxon>Paenibacillaceae</taxon>
        <taxon>Paenibacillus</taxon>
    </lineage>
</organism>
<dbReference type="AlphaFoldDB" id="A0A1H8VJQ1"/>
<sequence length="168" mass="18891">MILIKLTFSVASNKHGGIFLLNKERMFSYNTNKCPYFGGGQCEDDCWSNHRDRIYGPVRKDYTAEDRGQRYQRRQHPGNMPCHRRAACIFGGQHTCLAACRYEPCCRITRANCCELCMLTAIISVLCLQCGSCSAGPVVGQSRSGRRCRNWLTNDTSSGSPAQRPKLL</sequence>
<evidence type="ECO:0000313" key="2">
    <source>
        <dbReference type="Proteomes" id="UP000198809"/>
    </source>
</evidence>
<dbReference type="EMBL" id="FODH01000025">
    <property type="protein sequence ID" value="SEP15662.1"/>
    <property type="molecule type" value="Genomic_DNA"/>
</dbReference>
<dbReference type="STRING" id="1333845.SAMN04487895_12513"/>
<reference evidence="1 2" key="1">
    <citation type="submission" date="2016-10" db="EMBL/GenBank/DDBJ databases">
        <authorList>
            <person name="de Groot N.N."/>
        </authorList>
    </citation>
    <scope>NUCLEOTIDE SEQUENCE [LARGE SCALE GENOMIC DNA]</scope>
    <source>
        <strain evidence="1 2">CGMCC 1.10238</strain>
    </source>
</reference>
<accession>A0A1H8VJQ1</accession>
<gene>
    <name evidence="1" type="ORF">SAMN04487895_12513</name>
</gene>
<evidence type="ECO:0000313" key="1">
    <source>
        <dbReference type="EMBL" id="SEP15662.1"/>
    </source>
</evidence>
<name>A0A1H8VJQ1_9BACL</name>